<keyword evidence="4 7" id="KW-0689">Ribosomal protein</keyword>
<evidence type="ECO:0000256" key="8">
    <source>
        <dbReference type="SAM" id="MobiDB-lite"/>
    </source>
</evidence>
<dbReference type="EMBL" id="DRTD01000001">
    <property type="protein sequence ID" value="HHE54138.1"/>
    <property type="molecule type" value="Genomic_DNA"/>
</dbReference>
<comment type="similarity">
    <text evidence="1 7">Belongs to the universal ribosomal protein uL3 family.</text>
</comment>
<reference evidence="9" key="1">
    <citation type="journal article" date="2020" name="mSystems">
        <title>Genome- and Community-Level Interaction Insights into Carbon Utilization and Element Cycling Functions of Hydrothermarchaeota in Hydrothermal Sediment.</title>
        <authorList>
            <person name="Zhou Z."/>
            <person name="Liu Y."/>
            <person name="Xu W."/>
            <person name="Pan J."/>
            <person name="Luo Z.H."/>
            <person name="Li M."/>
        </authorList>
    </citation>
    <scope>NUCLEOTIDE SEQUENCE [LARGE SCALE GENOMIC DNA]</scope>
    <source>
        <strain evidence="9">HyVt-76</strain>
    </source>
</reference>
<dbReference type="GO" id="GO:0003735">
    <property type="term" value="F:structural constituent of ribosome"/>
    <property type="evidence" value="ECO:0007669"/>
    <property type="project" value="UniProtKB-UniRule"/>
</dbReference>
<dbReference type="SUPFAM" id="SSF50447">
    <property type="entry name" value="Translation proteins"/>
    <property type="match status" value="1"/>
</dbReference>
<keyword evidence="3 7" id="KW-0694">RNA-binding</keyword>
<dbReference type="Pfam" id="PF00297">
    <property type="entry name" value="Ribosomal_L3"/>
    <property type="match status" value="1"/>
</dbReference>
<evidence type="ECO:0000256" key="2">
    <source>
        <dbReference type="ARBA" id="ARBA00022730"/>
    </source>
</evidence>
<accession>A0A7V5H470</accession>
<dbReference type="Gene3D" id="3.30.160.810">
    <property type="match status" value="1"/>
</dbReference>
<gene>
    <name evidence="7" type="primary">rplC</name>
    <name evidence="9" type="ORF">ENL21_00015</name>
</gene>
<sequence>MAGILGYKVGMTQIFDENGLVVPVTVVKAGPCYVTQIKTKETDGYDMVQLAFGDIKEKRLTKPLLGHFKKAGVSPKRHLVEFDFGSDHGLKVGDEIKVDILKPGSAVKVSGVTKGKGFQGVVKRHGFGGGPKTHGQSDRLRAPGSIGQSSYPSRVFKGMKMAGRMGGKRHTLVNVKVVKVDPENNLLFLKGAVPGARNSLVEIRTK</sequence>
<proteinExistence type="inferred from homology"/>
<comment type="function">
    <text evidence="7">One of the primary rRNA binding proteins, it binds directly near the 3'-end of the 23S rRNA, where it nucleates assembly of the 50S subunit.</text>
</comment>
<comment type="caution">
    <text evidence="9">The sequence shown here is derived from an EMBL/GenBank/DDBJ whole genome shotgun (WGS) entry which is preliminary data.</text>
</comment>
<dbReference type="GO" id="GO:0019843">
    <property type="term" value="F:rRNA binding"/>
    <property type="evidence" value="ECO:0007669"/>
    <property type="project" value="UniProtKB-UniRule"/>
</dbReference>
<feature type="region of interest" description="Disordered" evidence="8">
    <location>
        <begin position="124"/>
        <end position="146"/>
    </location>
</feature>
<organism evidence="9">
    <name type="scientific">Caldithrix abyssi</name>
    <dbReference type="NCBI Taxonomy" id="187145"/>
    <lineage>
        <taxon>Bacteria</taxon>
        <taxon>Pseudomonadati</taxon>
        <taxon>Calditrichota</taxon>
        <taxon>Calditrichia</taxon>
        <taxon>Calditrichales</taxon>
        <taxon>Calditrichaceae</taxon>
        <taxon>Caldithrix</taxon>
    </lineage>
</organism>
<dbReference type="HAMAP" id="MF_01325_B">
    <property type="entry name" value="Ribosomal_uL3_B"/>
    <property type="match status" value="1"/>
</dbReference>
<dbReference type="GO" id="GO:0006412">
    <property type="term" value="P:translation"/>
    <property type="evidence" value="ECO:0007669"/>
    <property type="project" value="UniProtKB-UniRule"/>
</dbReference>
<keyword evidence="5 7" id="KW-0687">Ribonucleoprotein</keyword>
<protein>
    <recommendedName>
        <fullName evidence="6 7">Large ribosomal subunit protein uL3</fullName>
    </recommendedName>
</protein>
<evidence type="ECO:0000313" key="9">
    <source>
        <dbReference type="EMBL" id="HHE54138.1"/>
    </source>
</evidence>
<dbReference type="Proteomes" id="UP000886111">
    <property type="component" value="Unassembled WGS sequence"/>
</dbReference>
<name>A0A7V5H470_CALAY</name>
<dbReference type="FunFam" id="2.40.30.10:FF:000047">
    <property type="entry name" value="50S ribosomal protein L3"/>
    <property type="match status" value="1"/>
</dbReference>
<dbReference type="InterPro" id="IPR019927">
    <property type="entry name" value="Ribosomal_uL3_bac/org-type"/>
</dbReference>
<dbReference type="AlphaFoldDB" id="A0A7V5H470"/>
<evidence type="ECO:0000256" key="7">
    <source>
        <dbReference type="HAMAP-Rule" id="MF_01325"/>
    </source>
</evidence>
<evidence type="ECO:0000256" key="4">
    <source>
        <dbReference type="ARBA" id="ARBA00022980"/>
    </source>
</evidence>
<dbReference type="FunFam" id="3.30.160.810:FF:000001">
    <property type="entry name" value="50S ribosomal protein L3"/>
    <property type="match status" value="1"/>
</dbReference>
<evidence type="ECO:0000256" key="6">
    <source>
        <dbReference type="ARBA" id="ARBA00035243"/>
    </source>
</evidence>
<dbReference type="PANTHER" id="PTHR11229:SF16">
    <property type="entry name" value="LARGE RIBOSOMAL SUBUNIT PROTEIN UL3C"/>
    <property type="match status" value="1"/>
</dbReference>
<dbReference type="NCBIfam" id="TIGR03625">
    <property type="entry name" value="L3_bact"/>
    <property type="match status" value="1"/>
</dbReference>
<dbReference type="InterPro" id="IPR000597">
    <property type="entry name" value="Ribosomal_uL3"/>
</dbReference>
<dbReference type="GO" id="GO:0022625">
    <property type="term" value="C:cytosolic large ribosomal subunit"/>
    <property type="evidence" value="ECO:0007669"/>
    <property type="project" value="TreeGrafter"/>
</dbReference>
<dbReference type="Gene3D" id="2.40.30.10">
    <property type="entry name" value="Translation factors"/>
    <property type="match status" value="1"/>
</dbReference>
<evidence type="ECO:0000256" key="3">
    <source>
        <dbReference type="ARBA" id="ARBA00022884"/>
    </source>
</evidence>
<keyword evidence="2 7" id="KW-0699">rRNA-binding</keyword>
<evidence type="ECO:0000256" key="5">
    <source>
        <dbReference type="ARBA" id="ARBA00023274"/>
    </source>
</evidence>
<dbReference type="PANTHER" id="PTHR11229">
    <property type="entry name" value="50S RIBOSOMAL PROTEIN L3"/>
    <property type="match status" value="1"/>
</dbReference>
<evidence type="ECO:0000256" key="1">
    <source>
        <dbReference type="ARBA" id="ARBA00006540"/>
    </source>
</evidence>
<dbReference type="InterPro" id="IPR009000">
    <property type="entry name" value="Transl_B-barrel_sf"/>
</dbReference>
<comment type="subunit">
    <text evidence="7">Part of the 50S ribosomal subunit. Forms a cluster with proteins L14 and L19.</text>
</comment>